<dbReference type="AlphaFoldDB" id="E3I889"/>
<sequence length="399" mass="45218">MKLIEQFLRFGIAVTVACRENDILKNTDGLRIFSHNGYPDLISRANQLIASNAKRVIFVSLHPSAAVAAELLARMVLRRRRETLVVHHFHWVSHSRAFFFSRSGIIRKLMRELFFILPKRSTHFMNDAALNAHQAFWRICLRGYPVLRIVGREPTTTYSSENNAEATRTCNKRAALRIVSVGRFVAFKSYNMNAAMVIRQLRDDGIDATWDIWGYGPEESAIVSTTQRYGVMDYVRLCGPLPHAMFDQTVSSYDVFVGMGTAVLEAAKTGMPVCVAVENQGDACYGHLHEAPTDSVGDRVDGFPERKLHDVLRSVAALTSQERARIGQKDNLAARLRESTLDEFADAILRAEKMTTLSIFENVVLWVGKCYLQANHLRHQKRTFPSVTRLTNIFKSRRL</sequence>
<proteinExistence type="predicted"/>
<evidence type="ECO:0008006" key="3">
    <source>
        <dbReference type="Google" id="ProtNLM"/>
    </source>
</evidence>
<protein>
    <recommendedName>
        <fullName evidence="3">Glycosyl transferase group 1</fullName>
    </recommendedName>
</protein>
<organism evidence="1 2">
    <name type="scientific">Rhodomicrobium vannielii (strain ATCC 17100 / DSM 162 / LMG 4299 / NCIMB 10020 / ATH 3.1.1)</name>
    <dbReference type="NCBI Taxonomy" id="648757"/>
    <lineage>
        <taxon>Bacteria</taxon>
        <taxon>Pseudomonadati</taxon>
        <taxon>Pseudomonadota</taxon>
        <taxon>Alphaproteobacteria</taxon>
        <taxon>Hyphomicrobiales</taxon>
        <taxon>Hyphomicrobiaceae</taxon>
        <taxon>Rhodomicrobium</taxon>
    </lineage>
</organism>
<reference evidence="2" key="1">
    <citation type="journal article" date="2011" name="J. Bacteriol.">
        <title>Genome sequences of eight morphologically diverse alphaproteobacteria.</title>
        <authorList>
            <consortium name="US DOE Joint Genome Institute"/>
            <person name="Brown P.J."/>
            <person name="Kysela D.T."/>
            <person name="Buechlein A."/>
            <person name="Hemmerich C."/>
            <person name="Brun Y.V."/>
        </authorList>
    </citation>
    <scope>NUCLEOTIDE SEQUENCE [LARGE SCALE GENOMIC DNA]</scope>
    <source>
        <strain evidence="2">ATCC 17100 / ATH 3.1.1 / DSM 162 / LMG 4299</strain>
    </source>
</reference>
<dbReference type="KEGG" id="rva:Rvan_0431"/>
<dbReference type="STRING" id="648757.Rvan_0431"/>
<gene>
    <name evidence="1" type="ordered locus">Rvan_0431</name>
</gene>
<dbReference type="eggNOG" id="COG0438">
    <property type="taxonomic scope" value="Bacteria"/>
</dbReference>
<evidence type="ECO:0000313" key="2">
    <source>
        <dbReference type="Proteomes" id="UP000001399"/>
    </source>
</evidence>
<evidence type="ECO:0000313" key="1">
    <source>
        <dbReference type="EMBL" id="ADP69714.1"/>
    </source>
</evidence>
<name>E3I889_RHOVT</name>
<dbReference type="EMBL" id="CP002292">
    <property type="protein sequence ID" value="ADP69714.1"/>
    <property type="molecule type" value="Genomic_DNA"/>
</dbReference>
<dbReference type="HOGENOM" id="CLU_690544_0_0_5"/>
<dbReference type="Proteomes" id="UP000001399">
    <property type="component" value="Chromosome"/>
</dbReference>
<keyword evidence="2" id="KW-1185">Reference proteome</keyword>
<accession>E3I889</accession>
<dbReference type="SUPFAM" id="SSF53756">
    <property type="entry name" value="UDP-Glycosyltransferase/glycogen phosphorylase"/>
    <property type="match status" value="1"/>
</dbReference>
<dbReference type="Gene3D" id="3.40.50.2000">
    <property type="entry name" value="Glycogen Phosphorylase B"/>
    <property type="match status" value="2"/>
</dbReference>